<gene>
    <name evidence="12" type="primary">dnaG</name>
    <name evidence="16" type="ORF">XD73_0419</name>
</gene>
<accession>A0A101FYD9</accession>
<comment type="caution">
    <text evidence="12">Lacks conserved residue(s) required for the propagation of feature annotation.</text>
</comment>
<dbReference type="InterPro" id="IPR037068">
    <property type="entry name" value="DNA_primase_core_N_sf"/>
</dbReference>
<dbReference type="InterPro" id="IPR006295">
    <property type="entry name" value="DNA_primase_DnaG"/>
</dbReference>
<keyword evidence="10 12" id="KW-0238">DNA-binding</keyword>
<dbReference type="AlphaFoldDB" id="A0A101FYD9"/>
<dbReference type="CDD" id="cd03364">
    <property type="entry name" value="TOPRIM_DnaG_primases"/>
    <property type="match status" value="1"/>
</dbReference>
<protein>
    <recommendedName>
        <fullName evidence="12 13">DNA primase</fullName>
        <ecNumber evidence="12">2.7.7.101</ecNumber>
    </recommendedName>
</protein>
<proteinExistence type="inferred from homology"/>
<evidence type="ECO:0000256" key="4">
    <source>
        <dbReference type="ARBA" id="ARBA00022695"/>
    </source>
</evidence>
<feature type="domain" description="Toprim" evidence="15">
    <location>
        <begin position="257"/>
        <end position="350"/>
    </location>
</feature>
<dbReference type="GO" id="GO:0003899">
    <property type="term" value="F:DNA-directed RNA polymerase activity"/>
    <property type="evidence" value="ECO:0007669"/>
    <property type="project" value="UniProtKB-UniRule"/>
</dbReference>
<dbReference type="SMART" id="SM00400">
    <property type="entry name" value="ZnF_CHCC"/>
    <property type="match status" value="1"/>
</dbReference>
<dbReference type="Gene3D" id="3.90.980.10">
    <property type="entry name" value="DNA primase, catalytic core, N-terminal domain"/>
    <property type="match status" value="1"/>
</dbReference>
<dbReference type="HAMAP" id="MF_00974">
    <property type="entry name" value="DNA_primase_DnaG"/>
    <property type="match status" value="1"/>
</dbReference>
<keyword evidence="1 12" id="KW-0240">DNA-directed RNA polymerase</keyword>
<dbReference type="SUPFAM" id="SSF56731">
    <property type="entry name" value="DNA primase core"/>
    <property type="match status" value="1"/>
</dbReference>
<dbReference type="PROSITE" id="PS50880">
    <property type="entry name" value="TOPRIM"/>
    <property type="match status" value="1"/>
</dbReference>
<evidence type="ECO:0000256" key="1">
    <source>
        <dbReference type="ARBA" id="ARBA00022478"/>
    </source>
</evidence>
<dbReference type="InterPro" id="IPR006171">
    <property type="entry name" value="TOPRIM_dom"/>
</dbReference>
<comment type="similarity">
    <text evidence="12 13">Belongs to the DnaG primase family.</text>
</comment>
<evidence type="ECO:0000256" key="12">
    <source>
        <dbReference type="HAMAP-Rule" id="MF_00974"/>
    </source>
</evidence>
<evidence type="ECO:0000256" key="5">
    <source>
        <dbReference type="ARBA" id="ARBA00022705"/>
    </source>
</evidence>
<dbReference type="InterPro" id="IPR030846">
    <property type="entry name" value="DnaG_bac"/>
</dbReference>
<evidence type="ECO:0000256" key="3">
    <source>
        <dbReference type="ARBA" id="ARBA00022679"/>
    </source>
</evidence>
<evidence type="ECO:0000256" key="7">
    <source>
        <dbReference type="ARBA" id="ARBA00022771"/>
    </source>
</evidence>
<dbReference type="Pfam" id="PF01807">
    <property type="entry name" value="Zn_ribbon_DnaG"/>
    <property type="match status" value="1"/>
</dbReference>
<dbReference type="InterPro" id="IPR036977">
    <property type="entry name" value="DNA_primase_Znf_CHC2"/>
</dbReference>
<dbReference type="GO" id="GO:0008270">
    <property type="term" value="F:zinc ion binding"/>
    <property type="evidence" value="ECO:0007669"/>
    <property type="project" value="UniProtKB-KW"/>
</dbReference>
<evidence type="ECO:0000256" key="2">
    <source>
        <dbReference type="ARBA" id="ARBA00022515"/>
    </source>
</evidence>
<evidence type="ECO:0000313" key="17">
    <source>
        <dbReference type="Proteomes" id="UP000064249"/>
    </source>
</evidence>
<dbReference type="Pfam" id="PF13662">
    <property type="entry name" value="Toprim_4"/>
    <property type="match status" value="1"/>
</dbReference>
<dbReference type="GO" id="GO:0003677">
    <property type="term" value="F:DNA binding"/>
    <property type="evidence" value="ECO:0007669"/>
    <property type="project" value="UniProtKB-KW"/>
</dbReference>
<keyword evidence="2 12" id="KW-0639">Primosome</keyword>
<dbReference type="NCBIfam" id="TIGR01391">
    <property type="entry name" value="dnaG"/>
    <property type="match status" value="1"/>
</dbReference>
<comment type="catalytic activity">
    <reaction evidence="12">
        <text>ssDNA + n NTP = ssDNA/pppN(pN)n-1 hybrid + (n-1) diphosphate.</text>
        <dbReference type="EC" id="2.7.7.101"/>
    </reaction>
</comment>
<keyword evidence="4 12" id="KW-0548">Nucleotidyltransferase</keyword>
<evidence type="ECO:0000313" key="16">
    <source>
        <dbReference type="EMBL" id="KUK46715.1"/>
    </source>
</evidence>
<organism evidence="16 17">
    <name type="scientific">Anaerolinea thermophila</name>
    <dbReference type="NCBI Taxonomy" id="167964"/>
    <lineage>
        <taxon>Bacteria</taxon>
        <taxon>Bacillati</taxon>
        <taxon>Chloroflexota</taxon>
        <taxon>Anaerolineae</taxon>
        <taxon>Anaerolineales</taxon>
        <taxon>Anaerolineaceae</taxon>
        <taxon>Anaerolinea</taxon>
    </lineage>
</organism>
<keyword evidence="7 14" id="KW-0863">Zinc-finger</keyword>
<sequence>MNTIEEIKSRIDIVDLVSETVKLRRAGKNYTGFCPFHANTRTPAFVVFPESGTWRCFGECNEGGDIFRFIMKKEGWDFPETLRYLAQKAGITLEPLTPKKKEEDEYVEKLRGILEDALIFFRHNLTQTEDGSEAFHYLTEKRSLNAKTIETFELGYAPNAWEKGIDHFKDRGFSEKELVDCGLITKRSESDGYYDRFRNRVVFPIRDAGQRLCGFGARALLNEDMPKYLNSPQTLLFDKSALLYGLDKARKPIRSDDQAVIVEGYFDVIGLHQAGFKNAVSPMGTALTPIQMRLLKGYTRKIILALDPDTAGEKATMKGLEVARETMDHSADFVFDPKGLIRTEARLDADIRVCSLPDGLDPDEIALDSPEQWQTIITKAKPIITHVIDTLTEGKNLEDPKTKSEIAAQVVPLIKDVPNPVERDTYRQQLARILHVDEHSLFSLSETQYISKRSTKRRTTTTEPAAIETLLTSEKTKVYNLEKHVVLLLLREPEMIYELDRYLSKHELPDLDSSDFQSGDLRAALDVILKSIQQVDQDIDEYIQDHLAQEVNWLNDELRQLIPEGITPDRILEDLAHTLLTLRRIRIIEKVNNLLIIQESNGDDSTRVSDPNVQSELLTSIKMRAKLEKALSVPYIND</sequence>
<dbReference type="Pfam" id="PF08275">
    <property type="entry name" value="DNAG_N"/>
    <property type="match status" value="1"/>
</dbReference>
<reference evidence="16 17" key="1">
    <citation type="journal article" date="2015" name="MBio">
        <title>Genome-Resolved Metagenomic Analysis Reveals Roles for Candidate Phyla and Other Microbial Community Members in Biogeochemical Transformations in Oil Reservoirs.</title>
        <authorList>
            <person name="Hu P."/>
            <person name="Tom L."/>
            <person name="Singh A."/>
            <person name="Thomas B.C."/>
            <person name="Baker B.J."/>
            <person name="Piceno Y.M."/>
            <person name="Andersen G.L."/>
            <person name="Banfield J.F."/>
        </authorList>
    </citation>
    <scope>NUCLEOTIDE SEQUENCE [LARGE SCALE GENOMIC DNA]</scope>
    <source>
        <strain evidence="16">46_16</strain>
    </source>
</reference>
<comment type="cofactor">
    <cofactor evidence="13 14">
        <name>Zn(2+)</name>
        <dbReference type="ChEBI" id="CHEBI:29105"/>
    </cofactor>
    <text evidence="13 14">Binds 1 zinc ion per monomer.</text>
</comment>
<dbReference type="Pfam" id="PF10410">
    <property type="entry name" value="DnaB_bind"/>
    <property type="match status" value="1"/>
</dbReference>
<evidence type="ECO:0000259" key="15">
    <source>
        <dbReference type="PROSITE" id="PS50880"/>
    </source>
</evidence>
<dbReference type="InterPro" id="IPR002694">
    <property type="entry name" value="Znf_CHC2"/>
</dbReference>
<name>A0A101FYD9_9CHLR</name>
<feature type="zinc finger region" description="CHC2-type" evidence="14">
    <location>
        <begin position="34"/>
        <end position="60"/>
    </location>
</feature>
<dbReference type="InterPro" id="IPR050219">
    <property type="entry name" value="DnaG_primase"/>
</dbReference>
<dbReference type="InterPro" id="IPR034151">
    <property type="entry name" value="TOPRIM_DnaG_bac"/>
</dbReference>
<dbReference type="Proteomes" id="UP000064249">
    <property type="component" value="Unassembled WGS sequence"/>
</dbReference>
<dbReference type="EC" id="2.7.7.101" evidence="12"/>
<keyword evidence="5 12" id="KW-0235">DNA replication</keyword>
<keyword evidence="3 12" id="KW-0808">Transferase</keyword>
<evidence type="ECO:0000256" key="6">
    <source>
        <dbReference type="ARBA" id="ARBA00022723"/>
    </source>
</evidence>
<comment type="function">
    <text evidence="12 13">RNA polymerase that catalyzes the synthesis of short RNA molecules used as primers for DNA polymerase during DNA replication.</text>
</comment>
<dbReference type="PATRIC" id="fig|167964.4.peg.873"/>
<dbReference type="PIRSF" id="PIRSF002811">
    <property type="entry name" value="DnaG"/>
    <property type="match status" value="1"/>
</dbReference>
<keyword evidence="8 13" id="KW-0862">Zinc</keyword>
<evidence type="ECO:0000256" key="14">
    <source>
        <dbReference type="PIRSR" id="PIRSR002811-1"/>
    </source>
</evidence>
<dbReference type="PANTHER" id="PTHR30313:SF2">
    <property type="entry name" value="DNA PRIMASE"/>
    <property type="match status" value="1"/>
</dbReference>
<comment type="subunit">
    <text evidence="12">Monomer. Interacts with DnaB.</text>
</comment>
<comment type="caution">
    <text evidence="16">The sequence shown here is derived from an EMBL/GenBank/DDBJ whole genome shotgun (WGS) entry which is preliminary data.</text>
</comment>
<dbReference type="SMART" id="SM00493">
    <property type="entry name" value="TOPRIM"/>
    <property type="match status" value="1"/>
</dbReference>
<dbReference type="SUPFAM" id="SSF57783">
    <property type="entry name" value="Zinc beta-ribbon"/>
    <property type="match status" value="1"/>
</dbReference>
<dbReference type="EMBL" id="LGFU01000011">
    <property type="protein sequence ID" value="KUK46715.1"/>
    <property type="molecule type" value="Genomic_DNA"/>
</dbReference>
<dbReference type="GO" id="GO:0000428">
    <property type="term" value="C:DNA-directed RNA polymerase complex"/>
    <property type="evidence" value="ECO:0007669"/>
    <property type="project" value="UniProtKB-KW"/>
</dbReference>
<dbReference type="Gene3D" id="3.90.580.10">
    <property type="entry name" value="Zinc finger, CHC2-type domain"/>
    <property type="match status" value="1"/>
</dbReference>
<evidence type="ECO:0000256" key="13">
    <source>
        <dbReference type="PIRNR" id="PIRNR002811"/>
    </source>
</evidence>
<evidence type="ECO:0000256" key="11">
    <source>
        <dbReference type="ARBA" id="ARBA00023163"/>
    </source>
</evidence>
<evidence type="ECO:0000256" key="10">
    <source>
        <dbReference type="ARBA" id="ARBA00023125"/>
    </source>
</evidence>
<keyword evidence="6 13" id="KW-0479">Metal-binding</keyword>
<keyword evidence="11 12" id="KW-0804">Transcription</keyword>
<dbReference type="InterPro" id="IPR019475">
    <property type="entry name" value="DNA_primase_DnaB-bd"/>
</dbReference>
<evidence type="ECO:0000256" key="9">
    <source>
        <dbReference type="ARBA" id="ARBA00022842"/>
    </source>
</evidence>
<dbReference type="GO" id="GO:1990077">
    <property type="term" value="C:primosome complex"/>
    <property type="evidence" value="ECO:0007669"/>
    <property type="project" value="UniProtKB-KW"/>
</dbReference>
<dbReference type="GO" id="GO:0005737">
    <property type="term" value="C:cytoplasm"/>
    <property type="evidence" value="ECO:0007669"/>
    <property type="project" value="TreeGrafter"/>
</dbReference>
<dbReference type="GO" id="GO:0006269">
    <property type="term" value="P:DNA replication, synthesis of primer"/>
    <property type="evidence" value="ECO:0007669"/>
    <property type="project" value="UniProtKB-UniRule"/>
</dbReference>
<dbReference type="PANTHER" id="PTHR30313">
    <property type="entry name" value="DNA PRIMASE"/>
    <property type="match status" value="1"/>
</dbReference>
<evidence type="ECO:0000256" key="8">
    <source>
        <dbReference type="ARBA" id="ARBA00022833"/>
    </source>
</evidence>
<dbReference type="Gene3D" id="3.40.1360.10">
    <property type="match status" value="1"/>
</dbReference>
<dbReference type="InterPro" id="IPR013264">
    <property type="entry name" value="DNAG_N"/>
</dbReference>
<keyword evidence="9" id="KW-0460">Magnesium</keyword>